<dbReference type="InterPro" id="IPR038765">
    <property type="entry name" value="Papain-like_cys_pep_sf"/>
</dbReference>
<dbReference type="CDD" id="cd02257">
    <property type="entry name" value="Peptidase_C19"/>
    <property type="match status" value="1"/>
</dbReference>
<feature type="domain" description="USP" evidence="2">
    <location>
        <begin position="258"/>
        <end position="639"/>
    </location>
</feature>
<dbReference type="AlphaFoldDB" id="A0A0H5RCB7"/>
<evidence type="ECO:0000259" key="2">
    <source>
        <dbReference type="PROSITE" id="PS50235"/>
    </source>
</evidence>
<name>A0A0H5RCB7_9EUKA</name>
<dbReference type="GO" id="GO:0004843">
    <property type="term" value="F:cysteine-type deubiquitinase activity"/>
    <property type="evidence" value="ECO:0007669"/>
    <property type="project" value="InterPro"/>
</dbReference>
<evidence type="ECO:0000256" key="1">
    <source>
        <dbReference type="SAM" id="MobiDB-lite"/>
    </source>
</evidence>
<dbReference type="PANTHER" id="PTHR21646:SF23">
    <property type="entry name" value="UBIQUITIN CARBOXYL-TERMINAL HYDROLASE USP2"/>
    <property type="match status" value="1"/>
</dbReference>
<dbReference type="InterPro" id="IPR001394">
    <property type="entry name" value="Peptidase_C19_UCH"/>
</dbReference>
<dbReference type="Pfam" id="PF00443">
    <property type="entry name" value="UCH"/>
    <property type="match status" value="1"/>
</dbReference>
<dbReference type="EMBL" id="HACM01010949">
    <property type="protein sequence ID" value="CRZ11391.1"/>
    <property type="molecule type" value="Transcribed_RNA"/>
</dbReference>
<proteinExistence type="predicted"/>
<evidence type="ECO:0000313" key="3">
    <source>
        <dbReference type="EMBL" id="CRZ11391.1"/>
    </source>
</evidence>
<dbReference type="SUPFAM" id="SSF54001">
    <property type="entry name" value="Cysteine proteinases"/>
    <property type="match status" value="1"/>
</dbReference>
<accession>A0A0H5RCB7</accession>
<dbReference type="PROSITE" id="PS50235">
    <property type="entry name" value="USP_3"/>
    <property type="match status" value="1"/>
</dbReference>
<feature type="region of interest" description="Disordered" evidence="1">
    <location>
        <begin position="120"/>
        <end position="146"/>
    </location>
</feature>
<dbReference type="InterPro" id="IPR018200">
    <property type="entry name" value="USP_CS"/>
</dbReference>
<reference evidence="3" key="1">
    <citation type="submission" date="2015-04" db="EMBL/GenBank/DDBJ databases">
        <title>The genome sequence of the plant pathogenic Rhizarian Plasmodiophora brassicae reveals insights in its biotrophic life cycle and the origin of chitin synthesis.</title>
        <authorList>
            <person name="Schwelm A."/>
            <person name="Fogelqvist J."/>
            <person name="Knaust A."/>
            <person name="Julke S."/>
            <person name="Lilja T."/>
            <person name="Dhandapani V."/>
            <person name="Bonilla-Rosso G."/>
            <person name="Karlsson M."/>
            <person name="Shevchenko A."/>
            <person name="Choi S.R."/>
            <person name="Kim H.G."/>
            <person name="Park J.Y."/>
            <person name="Lim Y.P."/>
            <person name="Ludwig-Muller J."/>
            <person name="Dixelius C."/>
        </authorList>
    </citation>
    <scope>NUCLEOTIDE SEQUENCE</scope>
    <source>
        <tissue evidence="3">Potato root galls</tissue>
    </source>
</reference>
<dbReference type="PANTHER" id="PTHR21646">
    <property type="entry name" value="UBIQUITIN CARBOXYL-TERMINAL HYDROLASE"/>
    <property type="match status" value="1"/>
</dbReference>
<dbReference type="GO" id="GO:0016579">
    <property type="term" value="P:protein deubiquitination"/>
    <property type="evidence" value="ECO:0007669"/>
    <property type="project" value="InterPro"/>
</dbReference>
<organism evidence="3">
    <name type="scientific">Spongospora subterranea</name>
    <dbReference type="NCBI Taxonomy" id="70186"/>
    <lineage>
        <taxon>Eukaryota</taxon>
        <taxon>Sar</taxon>
        <taxon>Rhizaria</taxon>
        <taxon>Endomyxa</taxon>
        <taxon>Phytomyxea</taxon>
        <taxon>Plasmodiophorida</taxon>
        <taxon>Plasmodiophoridae</taxon>
        <taxon>Spongospora</taxon>
    </lineage>
</organism>
<sequence length="641" mass="72017">MQAVLILEIICKGKAVSGAYNTSDVGSVRIYRVSNESYNDLVLRVYPASMARDFAFERTLNPEVGIWRITQNPIDKAYASKMSFTYKTSNKMLEINFNHGYDVQRLFALIKEITSDFNPDKERAPCKRRPVPIPHAATPSPMSYPRSILPKRHRQFGIVMPNTLTPAKTQSFVPAVYSAPASFGYIAPSPSTPSRNCTVNNTRKCLTAKRSSPVRTPTRLKVKKALDFDDFDEENVPPSTNRPFSPSRDIIVSNYSRGGLRNIGNSCYMNSCLSALHKSSALVSELVKFIESRSTVIVPIDLDEELDDQESEQQSVLDTFLKVGRLLQSGDSGDGAASETRQLRRSLGQHQPVFAGRAQQDAHEFLSQLIEQLCVDIVALPPNDSKFNLKTRLNIPGIRQFISITANTLQCSKCQYIRANTEECWNYSLDLPNSSSSNPLSTPTCQLHGHQIVKTSKKAETFGRAFWACAGTNSCTAAPFQWVLNPPDGQQIAVQRLLSEYFGEHSVEYRCERCENNEVIIKPVINRISEVLILHLKRFQSDHKTNSCKKRNDAIAIDVSLDMTKYCSDPPNTGVEYTLCSIVSHLGHHSSNGHYVHDYRDPKSAQWTRYDDSTVRSIKADRVLDEARTQAYILFYTLKTT</sequence>
<dbReference type="InterPro" id="IPR028889">
    <property type="entry name" value="USP"/>
</dbReference>
<protein>
    <recommendedName>
        <fullName evidence="2">USP domain-containing protein</fullName>
    </recommendedName>
</protein>
<dbReference type="Gene3D" id="3.90.70.10">
    <property type="entry name" value="Cysteine proteinases"/>
    <property type="match status" value="1"/>
</dbReference>
<dbReference type="PROSITE" id="PS00973">
    <property type="entry name" value="USP_2"/>
    <property type="match status" value="1"/>
</dbReference>
<dbReference type="InterPro" id="IPR050185">
    <property type="entry name" value="Ub_carboxyl-term_hydrolase"/>
</dbReference>